<dbReference type="RefSeq" id="WP_175540838.1">
    <property type="nucleotide sequence ID" value="NZ_FOSG01000001.1"/>
</dbReference>
<organism evidence="2 3">
    <name type="scientific">Streptomyces pini</name>
    <dbReference type="NCBI Taxonomy" id="1520580"/>
    <lineage>
        <taxon>Bacteria</taxon>
        <taxon>Bacillati</taxon>
        <taxon>Actinomycetota</taxon>
        <taxon>Actinomycetes</taxon>
        <taxon>Kitasatosporales</taxon>
        <taxon>Streptomycetaceae</taxon>
        <taxon>Streptomyces</taxon>
    </lineage>
</organism>
<gene>
    <name evidence="2" type="ORF">SAMN05192584_101236</name>
</gene>
<feature type="region of interest" description="Disordered" evidence="1">
    <location>
        <begin position="28"/>
        <end position="50"/>
    </location>
</feature>
<dbReference type="EMBL" id="FOSG01000001">
    <property type="protein sequence ID" value="SFJ76974.1"/>
    <property type="molecule type" value="Genomic_DNA"/>
</dbReference>
<sequence length="206" mass="22144">MSGTVRTETARRLGALRRQFPELLAELAPGGRSPAVPGPTPGPAGGARSTAPLRLHISDAIRDITDGVTELEEAVHDRLGLPRPQRARIPRRIGRLLGLLDRIGRDAVLAEHVLDEARRMSRRCSRALGGSEAMTAVDGRCPWCASVSLRAFPERRAVLCINPGCRCDDPGCACRTDPAHRHSWPRHALPHEPPDGLPDGPRGGGA</sequence>
<dbReference type="Proteomes" id="UP000198928">
    <property type="component" value="Unassembled WGS sequence"/>
</dbReference>
<evidence type="ECO:0000256" key="1">
    <source>
        <dbReference type="SAM" id="MobiDB-lite"/>
    </source>
</evidence>
<evidence type="ECO:0000313" key="2">
    <source>
        <dbReference type="EMBL" id="SFJ76974.1"/>
    </source>
</evidence>
<reference evidence="3" key="1">
    <citation type="submission" date="2016-10" db="EMBL/GenBank/DDBJ databases">
        <authorList>
            <person name="Varghese N."/>
            <person name="Submissions S."/>
        </authorList>
    </citation>
    <scope>NUCLEOTIDE SEQUENCE [LARGE SCALE GENOMIC DNA]</scope>
    <source>
        <strain evidence="3">PL19</strain>
    </source>
</reference>
<proteinExistence type="predicted"/>
<keyword evidence="3" id="KW-1185">Reference proteome</keyword>
<dbReference type="AlphaFoldDB" id="A0A1I3U0A8"/>
<protein>
    <submittedName>
        <fullName evidence="2">Uncharacterized protein</fullName>
    </submittedName>
</protein>
<evidence type="ECO:0000313" key="3">
    <source>
        <dbReference type="Proteomes" id="UP000198928"/>
    </source>
</evidence>
<accession>A0A1I3U0A8</accession>
<name>A0A1I3U0A8_9ACTN</name>
<feature type="region of interest" description="Disordered" evidence="1">
    <location>
        <begin position="183"/>
        <end position="206"/>
    </location>
</feature>